<sequence>MPLVATLVSSPADPQVGDALVAAARRAVAAEAVAVLAPGIAADLLLPEGTLAGPATLALREVVGDAAVDVVVQPAATRRKGLLLADMDSTMIGEECIDELAAEAGLKEHVAAITERAMRGDLAFEPALRERVALLAGLPASVVAKVIETRITLTPGGRELVATMRANGAYAALVSGGFTVFTGPIAARIGFDENRANFLIEEDGRLAGRVAEPILGREAKLEALVELRTRLGLEPHATMAVGDGANDLAMIGEAGLGVAFRAKPAVAAAAAARIDHGDLTALLYIQGYRAADFISPAG</sequence>
<evidence type="ECO:0000256" key="4">
    <source>
        <dbReference type="ARBA" id="ARBA00012640"/>
    </source>
</evidence>
<dbReference type="GO" id="GO:0005737">
    <property type="term" value="C:cytoplasm"/>
    <property type="evidence" value="ECO:0007669"/>
    <property type="project" value="TreeGrafter"/>
</dbReference>
<evidence type="ECO:0000256" key="5">
    <source>
        <dbReference type="ARBA" id="ARBA00015196"/>
    </source>
</evidence>
<dbReference type="NCBIfam" id="TIGR01488">
    <property type="entry name" value="HAD-SF-IB"/>
    <property type="match status" value="1"/>
</dbReference>
<dbReference type="NCBIfam" id="TIGR00338">
    <property type="entry name" value="serB"/>
    <property type="match status" value="1"/>
</dbReference>
<keyword evidence="6" id="KW-0028">Amino-acid biosynthesis</keyword>
<evidence type="ECO:0000256" key="8">
    <source>
        <dbReference type="ARBA" id="ARBA00022801"/>
    </source>
</evidence>
<comment type="similarity">
    <text evidence="3">Belongs to the HAD-like hydrolase superfamily. SerB family.</text>
</comment>
<evidence type="ECO:0000256" key="9">
    <source>
        <dbReference type="ARBA" id="ARBA00022842"/>
    </source>
</evidence>
<dbReference type="CDD" id="cd07500">
    <property type="entry name" value="HAD_PSP"/>
    <property type="match status" value="1"/>
</dbReference>
<dbReference type="InterPro" id="IPR050582">
    <property type="entry name" value="HAD-like_SerB"/>
</dbReference>
<keyword evidence="16" id="KW-1185">Reference proteome</keyword>
<dbReference type="Gene3D" id="3.40.50.1000">
    <property type="entry name" value="HAD superfamily/HAD-like"/>
    <property type="match status" value="1"/>
</dbReference>
<dbReference type="PANTHER" id="PTHR43344">
    <property type="entry name" value="PHOSPHOSERINE PHOSPHATASE"/>
    <property type="match status" value="1"/>
</dbReference>
<reference evidence="15" key="1">
    <citation type="submission" date="2020-12" db="EMBL/GenBank/DDBJ databases">
        <title>Methylobrevis albus sp. nov., isolated from fresh water lack sediment.</title>
        <authorList>
            <person name="Zou Q."/>
        </authorList>
    </citation>
    <scope>NUCLEOTIDE SEQUENCE</scope>
    <source>
        <strain evidence="15">L22</strain>
    </source>
</reference>
<feature type="active site" description="Nucleophile" evidence="14">
    <location>
        <position position="86"/>
    </location>
</feature>
<name>A0A931MX97_9HYPH</name>
<dbReference type="EC" id="3.1.3.3" evidence="4"/>
<keyword evidence="7" id="KW-0479">Metal-binding</keyword>
<evidence type="ECO:0000256" key="10">
    <source>
        <dbReference type="ARBA" id="ARBA00023299"/>
    </source>
</evidence>
<accession>A0A931MX97</accession>
<dbReference type="Pfam" id="PF12710">
    <property type="entry name" value="HAD"/>
    <property type="match status" value="1"/>
</dbReference>
<dbReference type="GO" id="GO:0006564">
    <property type="term" value="P:L-serine biosynthetic process"/>
    <property type="evidence" value="ECO:0007669"/>
    <property type="project" value="UniProtKB-KW"/>
</dbReference>
<evidence type="ECO:0000313" key="16">
    <source>
        <dbReference type="Proteomes" id="UP000631694"/>
    </source>
</evidence>
<evidence type="ECO:0000256" key="14">
    <source>
        <dbReference type="PIRSR" id="PIRSR604469-1"/>
    </source>
</evidence>
<evidence type="ECO:0000256" key="2">
    <source>
        <dbReference type="ARBA" id="ARBA00005135"/>
    </source>
</evidence>
<comment type="pathway">
    <text evidence="2">Amino-acid biosynthesis; L-serine biosynthesis; L-serine from 3-phospho-D-glycerate: step 3/3.</text>
</comment>
<dbReference type="GO" id="GO:0000287">
    <property type="term" value="F:magnesium ion binding"/>
    <property type="evidence" value="ECO:0007669"/>
    <property type="project" value="TreeGrafter"/>
</dbReference>
<dbReference type="EMBL" id="JADZLT010000040">
    <property type="protein sequence ID" value="MBH0236722.1"/>
    <property type="molecule type" value="Genomic_DNA"/>
</dbReference>
<dbReference type="InterPro" id="IPR023214">
    <property type="entry name" value="HAD_sf"/>
</dbReference>
<dbReference type="SFLD" id="SFLDG01136">
    <property type="entry name" value="C1.6:_Phosphoserine_Phosphatas"/>
    <property type="match status" value="1"/>
</dbReference>
<evidence type="ECO:0000256" key="12">
    <source>
        <dbReference type="ARBA" id="ARBA00048138"/>
    </source>
</evidence>
<organism evidence="15 16">
    <name type="scientific">Methylobrevis albus</name>
    <dbReference type="NCBI Taxonomy" id="2793297"/>
    <lineage>
        <taxon>Bacteria</taxon>
        <taxon>Pseudomonadati</taxon>
        <taxon>Pseudomonadota</taxon>
        <taxon>Alphaproteobacteria</taxon>
        <taxon>Hyphomicrobiales</taxon>
        <taxon>Pleomorphomonadaceae</taxon>
        <taxon>Methylobrevis</taxon>
    </lineage>
</organism>
<comment type="catalytic activity">
    <reaction evidence="12">
        <text>O-phospho-L-serine + H2O = L-serine + phosphate</text>
        <dbReference type="Rhea" id="RHEA:21208"/>
        <dbReference type="ChEBI" id="CHEBI:15377"/>
        <dbReference type="ChEBI" id="CHEBI:33384"/>
        <dbReference type="ChEBI" id="CHEBI:43474"/>
        <dbReference type="ChEBI" id="CHEBI:57524"/>
        <dbReference type="EC" id="3.1.3.3"/>
    </reaction>
</comment>
<comment type="cofactor">
    <cofactor evidence="1">
        <name>Mg(2+)</name>
        <dbReference type="ChEBI" id="CHEBI:18420"/>
    </cofactor>
</comment>
<dbReference type="InterPro" id="IPR036412">
    <property type="entry name" value="HAD-like_sf"/>
</dbReference>
<dbReference type="SFLD" id="SFLDS00003">
    <property type="entry name" value="Haloacid_Dehalogenase"/>
    <property type="match status" value="1"/>
</dbReference>
<dbReference type="Proteomes" id="UP000631694">
    <property type="component" value="Unassembled WGS sequence"/>
</dbReference>
<gene>
    <name evidence="15" type="primary">serB</name>
    <name evidence="15" type="ORF">I5731_02710</name>
</gene>
<dbReference type="PANTHER" id="PTHR43344:SF2">
    <property type="entry name" value="PHOSPHOSERINE PHOSPHATASE"/>
    <property type="match status" value="1"/>
</dbReference>
<evidence type="ECO:0000313" key="15">
    <source>
        <dbReference type="EMBL" id="MBH0236722.1"/>
    </source>
</evidence>
<evidence type="ECO:0000256" key="3">
    <source>
        <dbReference type="ARBA" id="ARBA00009184"/>
    </source>
</evidence>
<evidence type="ECO:0000256" key="11">
    <source>
        <dbReference type="ARBA" id="ARBA00031693"/>
    </source>
</evidence>
<dbReference type="RefSeq" id="WP_197309824.1">
    <property type="nucleotide sequence ID" value="NZ_JADZLT010000040.1"/>
</dbReference>
<evidence type="ECO:0000256" key="7">
    <source>
        <dbReference type="ARBA" id="ARBA00022723"/>
    </source>
</evidence>
<dbReference type="SFLD" id="SFLDF00029">
    <property type="entry name" value="phosphoserine_phosphatase"/>
    <property type="match status" value="1"/>
</dbReference>
<keyword evidence="9" id="KW-0460">Magnesium</keyword>
<dbReference type="InterPro" id="IPR004469">
    <property type="entry name" value="PSP"/>
</dbReference>
<dbReference type="SFLD" id="SFLDG01137">
    <property type="entry name" value="C1.6.1:_Phosphoserine_Phosphat"/>
    <property type="match status" value="1"/>
</dbReference>
<evidence type="ECO:0000256" key="1">
    <source>
        <dbReference type="ARBA" id="ARBA00001946"/>
    </source>
</evidence>
<proteinExistence type="inferred from homology"/>
<keyword evidence="10" id="KW-0718">Serine biosynthesis</keyword>
<protein>
    <recommendedName>
        <fullName evidence="5">Phosphoserine phosphatase</fullName>
        <ecNumber evidence="4">3.1.3.3</ecNumber>
    </recommendedName>
    <alternativeName>
        <fullName evidence="11">O-phosphoserine phosphohydrolase</fullName>
    </alternativeName>
</protein>
<dbReference type="GO" id="GO:0036424">
    <property type="term" value="F:L-phosphoserine phosphatase activity"/>
    <property type="evidence" value="ECO:0007669"/>
    <property type="project" value="InterPro"/>
</dbReference>
<dbReference type="AlphaFoldDB" id="A0A931MX97"/>
<dbReference type="SUPFAM" id="SSF56784">
    <property type="entry name" value="HAD-like"/>
    <property type="match status" value="1"/>
</dbReference>
<comment type="catalytic activity">
    <reaction evidence="13">
        <text>O-phospho-D-serine + H2O = D-serine + phosphate</text>
        <dbReference type="Rhea" id="RHEA:24873"/>
        <dbReference type="ChEBI" id="CHEBI:15377"/>
        <dbReference type="ChEBI" id="CHEBI:35247"/>
        <dbReference type="ChEBI" id="CHEBI:43474"/>
        <dbReference type="ChEBI" id="CHEBI:58680"/>
        <dbReference type="EC" id="3.1.3.3"/>
    </reaction>
</comment>
<keyword evidence="8 15" id="KW-0378">Hydrolase</keyword>
<evidence type="ECO:0000256" key="13">
    <source>
        <dbReference type="ARBA" id="ARBA00048523"/>
    </source>
</evidence>
<comment type="caution">
    <text evidence="15">The sequence shown here is derived from an EMBL/GenBank/DDBJ whole genome shotgun (WGS) entry which is preliminary data.</text>
</comment>
<evidence type="ECO:0000256" key="6">
    <source>
        <dbReference type="ARBA" id="ARBA00022605"/>
    </source>
</evidence>
<feature type="active site" description="Proton donor" evidence="14">
    <location>
        <position position="88"/>
    </location>
</feature>